<name>R7QPW1_CHOCR</name>
<sequence>MLDLSSVMAMCVEHLRKYLDSRPHARHVMPSLVVVYLLYEAGSIVTFILDMETGCTSSLSRLGVGLVTVKERVFVDFGSNFFGRAHC</sequence>
<evidence type="ECO:0000313" key="3">
    <source>
        <dbReference type="Proteomes" id="UP000012073"/>
    </source>
</evidence>
<gene>
    <name evidence="2" type="ORF">CHC_T00000281001</name>
</gene>
<keyword evidence="1" id="KW-0472">Membrane</keyword>
<evidence type="ECO:0000313" key="2">
    <source>
        <dbReference type="EMBL" id="CDF39496.1"/>
    </source>
</evidence>
<proteinExistence type="predicted"/>
<organism evidence="2 3">
    <name type="scientific">Chondrus crispus</name>
    <name type="common">Carrageen Irish moss</name>
    <name type="synonym">Polymorpha crispa</name>
    <dbReference type="NCBI Taxonomy" id="2769"/>
    <lineage>
        <taxon>Eukaryota</taxon>
        <taxon>Rhodophyta</taxon>
        <taxon>Florideophyceae</taxon>
        <taxon>Rhodymeniophycidae</taxon>
        <taxon>Gigartinales</taxon>
        <taxon>Gigartinaceae</taxon>
        <taxon>Chondrus</taxon>
    </lineage>
</organism>
<evidence type="ECO:0000256" key="1">
    <source>
        <dbReference type="SAM" id="Phobius"/>
    </source>
</evidence>
<keyword evidence="3" id="KW-1185">Reference proteome</keyword>
<dbReference type="EMBL" id="HG002045">
    <property type="protein sequence ID" value="CDF39496.1"/>
    <property type="molecule type" value="Genomic_DNA"/>
</dbReference>
<dbReference type="KEGG" id="ccp:CHC_T00000281001"/>
<reference evidence="3" key="1">
    <citation type="journal article" date="2013" name="Proc. Natl. Acad. Sci. U.S.A.">
        <title>Genome structure and metabolic features in the red seaweed Chondrus crispus shed light on evolution of the Archaeplastida.</title>
        <authorList>
            <person name="Collen J."/>
            <person name="Porcel B."/>
            <person name="Carre W."/>
            <person name="Ball S.G."/>
            <person name="Chaparro C."/>
            <person name="Tonon T."/>
            <person name="Barbeyron T."/>
            <person name="Michel G."/>
            <person name="Noel B."/>
            <person name="Valentin K."/>
            <person name="Elias M."/>
            <person name="Artiguenave F."/>
            <person name="Arun A."/>
            <person name="Aury J.M."/>
            <person name="Barbosa-Neto J.F."/>
            <person name="Bothwell J.H."/>
            <person name="Bouget F.Y."/>
            <person name="Brillet L."/>
            <person name="Cabello-Hurtado F."/>
            <person name="Capella-Gutierrez S."/>
            <person name="Charrier B."/>
            <person name="Cladiere L."/>
            <person name="Cock J.M."/>
            <person name="Coelho S.M."/>
            <person name="Colleoni C."/>
            <person name="Czjzek M."/>
            <person name="Da Silva C."/>
            <person name="Delage L."/>
            <person name="Denoeud F."/>
            <person name="Deschamps P."/>
            <person name="Dittami S.M."/>
            <person name="Gabaldon T."/>
            <person name="Gachon C.M."/>
            <person name="Groisillier A."/>
            <person name="Herve C."/>
            <person name="Jabbari K."/>
            <person name="Katinka M."/>
            <person name="Kloareg B."/>
            <person name="Kowalczyk N."/>
            <person name="Labadie K."/>
            <person name="Leblanc C."/>
            <person name="Lopez P.J."/>
            <person name="McLachlan D.H."/>
            <person name="Meslet-Cladiere L."/>
            <person name="Moustafa A."/>
            <person name="Nehr Z."/>
            <person name="Nyvall Collen P."/>
            <person name="Panaud O."/>
            <person name="Partensky F."/>
            <person name="Poulain J."/>
            <person name="Rensing S.A."/>
            <person name="Rousvoal S."/>
            <person name="Samson G."/>
            <person name="Symeonidi A."/>
            <person name="Weissenbach J."/>
            <person name="Zambounis A."/>
            <person name="Wincker P."/>
            <person name="Boyen C."/>
        </authorList>
    </citation>
    <scope>NUCLEOTIDE SEQUENCE [LARGE SCALE GENOMIC DNA]</scope>
    <source>
        <strain evidence="3">cv. Stackhouse</strain>
    </source>
</reference>
<dbReference type="Gramene" id="CDF39496">
    <property type="protein sequence ID" value="CDF39496"/>
    <property type="gene ID" value="CHC_T00000281001"/>
</dbReference>
<dbReference type="Proteomes" id="UP000012073">
    <property type="component" value="Unassembled WGS sequence"/>
</dbReference>
<dbReference type="AlphaFoldDB" id="R7QPW1"/>
<keyword evidence="1" id="KW-0812">Transmembrane</keyword>
<accession>R7QPW1</accession>
<protein>
    <submittedName>
        <fullName evidence="2">Uncharacterized protein</fullName>
    </submittedName>
</protein>
<dbReference type="RefSeq" id="XP_005719407.1">
    <property type="nucleotide sequence ID" value="XM_005719350.1"/>
</dbReference>
<feature type="transmembrane region" description="Helical" evidence="1">
    <location>
        <begin position="28"/>
        <end position="49"/>
    </location>
</feature>
<dbReference type="GeneID" id="17327126"/>
<keyword evidence="1" id="KW-1133">Transmembrane helix</keyword>